<comment type="caution">
    <text evidence="6">The sequence shown here is derived from an EMBL/GenBank/DDBJ whole genome shotgun (WGS) entry which is preliminary data.</text>
</comment>
<feature type="non-terminal residue" evidence="6">
    <location>
        <position position="204"/>
    </location>
</feature>
<evidence type="ECO:0000313" key="7">
    <source>
        <dbReference type="Proteomes" id="UP001180754"/>
    </source>
</evidence>
<sequence length="204" mass="21155">GGASELWTTSFTDDWEGWQLVEIPFADFVYRADYQPVGGIDQILGLNEMWGYAFTMPPGAPGSFALDAVELYGKADPALTASVVTNAAVHPVKNGGSADITLSVATTGSVPTEEPITVTYATKGGTAVAGKDYTPVTGSHTFPAGTASGATHKVTVRTAKASKPSEARTIPLELTVTGAKAPAEHPQVVIDAHGLPYQNAKLPV</sequence>
<evidence type="ECO:0000259" key="5">
    <source>
        <dbReference type="Pfam" id="PF03425"/>
    </source>
</evidence>
<evidence type="ECO:0000313" key="6">
    <source>
        <dbReference type="EMBL" id="MDT0550541.1"/>
    </source>
</evidence>
<evidence type="ECO:0000256" key="2">
    <source>
        <dbReference type="ARBA" id="ARBA00022737"/>
    </source>
</evidence>
<dbReference type="Pfam" id="PF03160">
    <property type="entry name" value="Calx-beta"/>
    <property type="match status" value="1"/>
</dbReference>
<keyword evidence="7" id="KW-1185">Reference proteome</keyword>
<dbReference type="Gene3D" id="2.60.120.430">
    <property type="entry name" value="Galactose-binding lectin"/>
    <property type="match status" value="1"/>
</dbReference>
<dbReference type="RefSeq" id="WP_311731060.1">
    <property type="nucleotide sequence ID" value="NZ_JAVRFD010000228.1"/>
</dbReference>
<dbReference type="Proteomes" id="UP001180754">
    <property type="component" value="Unassembled WGS sequence"/>
</dbReference>
<feature type="domain" description="CBM11" evidence="5">
    <location>
        <begin position="2"/>
        <end position="74"/>
    </location>
</feature>
<keyword evidence="1" id="KW-0732">Signal</keyword>
<organism evidence="6 7">
    <name type="scientific">Streptomyces lonegramiae</name>
    <dbReference type="NCBI Taxonomy" id="3075524"/>
    <lineage>
        <taxon>Bacteria</taxon>
        <taxon>Bacillati</taxon>
        <taxon>Actinomycetota</taxon>
        <taxon>Actinomycetes</taxon>
        <taxon>Kitasatosporales</taxon>
        <taxon>Streptomycetaceae</taxon>
        <taxon>Streptomyces</taxon>
    </lineage>
</organism>
<dbReference type="InterPro" id="IPR005087">
    <property type="entry name" value="CBM11"/>
</dbReference>
<keyword evidence="3" id="KW-0106">Calcium</keyword>
<feature type="non-terminal residue" evidence="6">
    <location>
        <position position="1"/>
    </location>
</feature>
<evidence type="ECO:0000256" key="3">
    <source>
        <dbReference type="ARBA" id="ARBA00022837"/>
    </source>
</evidence>
<dbReference type="Pfam" id="PF03425">
    <property type="entry name" value="CBM_11"/>
    <property type="match status" value="1"/>
</dbReference>
<name>A0ABU2XY49_9ACTN</name>
<evidence type="ECO:0000259" key="4">
    <source>
        <dbReference type="Pfam" id="PF03160"/>
    </source>
</evidence>
<accession>A0ABU2XY49</accession>
<dbReference type="SUPFAM" id="SSF141072">
    <property type="entry name" value="CalX-like"/>
    <property type="match status" value="1"/>
</dbReference>
<gene>
    <name evidence="6" type="ORF">RND15_49135</name>
</gene>
<dbReference type="EMBL" id="JAVRFD010000228">
    <property type="protein sequence ID" value="MDT0550541.1"/>
    <property type="molecule type" value="Genomic_DNA"/>
</dbReference>
<dbReference type="InterPro" id="IPR038081">
    <property type="entry name" value="CalX-like_sf"/>
</dbReference>
<feature type="domain" description="Calx-beta" evidence="4">
    <location>
        <begin position="102"/>
        <end position="179"/>
    </location>
</feature>
<dbReference type="Gene3D" id="2.60.40.2030">
    <property type="match status" value="1"/>
</dbReference>
<proteinExistence type="predicted"/>
<evidence type="ECO:0000256" key="1">
    <source>
        <dbReference type="ARBA" id="ARBA00022729"/>
    </source>
</evidence>
<dbReference type="SUPFAM" id="SSF49785">
    <property type="entry name" value="Galactose-binding domain-like"/>
    <property type="match status" value="1"/>
</dbReference>
<protein>
    <submittedName>
        <fullName evidence="6">Carbohydrate binding domain-containing protein</fullName>
    </submittedName>
</protein>
<dbReference type="InterPro" id="IPR003644">
    <property type="entry name" value="Calx_beta"/>
</dbReference>
<reference evidence="6" key="1">
    <citation type="submission" date="2024-05" db="EMBL/GenBank/DDBJ databases">
        <title>30 novel species of actinomycetes from the DSMZ collection.</title>
        <authorList>
            <person name="Nouioui I."/>
        </authorList>
    </citation>
    <scope>NUCLEOTIDE SEQUENCE</scope>
    <source>
        <strain evidence="6">DSM 41529</strain>
    </source>
</reference>
<keyword evidence="2" id="KW-0677">Repeat</keyword>
<dbReference type="InterPro" id="IPR008979">
    <property type="entry name" value="Galactose-bd-like_sf"/>
</dbReference>